<dbReference type="InterPro" id="IPR051785">
    <property type="entry name" value="MMCE/EMCE_epimerase"/>
</dbReference>
<dbReference type="InterPro" id="IPR004360">
    <property type="entry name" value="Glyas_Fos-R_dOase_dom"/>
</dbReference>
<sequence>MGHVSALGYVGLMARDLDAWQTFGTEVLGLQAMRAADSEGVDTLFLRMDRRHHRIAVREGEDGLGYSGWEVPTEAALDAQIQRLATEGVAYTEDPALAVVRNVRRLVRCTDPAGFPVEIFYGSPSIRAPFTSPTGATFVTSDPSGRDLGLGHLAVLVPDPDKVIDFYSRVLGFRLSDYITFPTVPPMVLTFTHVNGRHHSLAFGPAPEGTSAALDHLLLEVTELDAVGRALDLVRARELSLTATLGRHTNDEMVSFYVKSPSGVGVEYGTNGKLIDDETWTVTNWNAAQFWGHDRNHAH</sequence>
<accession>A0ABN2N4Y9</accession>
<organism evidence="3 4">
    <name type="scientific">Pseudonocardia ailaonensis</name>
    <dbReference type="NCBI Taxonomy" id="367279"/>
    <lineage>
        <taxon>Bacteria</taxon>
        <taxon>Bacillati</taxon>
        <taxon>Actinomycetota</taxon>
        <taxon>Actinomycetes</taxon>
        <taxon>Pseudonocardiales</taxon>
        <taxon>Pseudonocardiaceae</taxon>
        <taxon>Pseudonocardia</taxon>
    </lineage>
</organism>
<name>A0ABN2N4Y9_9PSEU</name>
<dbReference type="PANTHER" id="PTHR43048">
    <property type="entry name" value="METHYLMALONYL-COA EPIMERASE"/>
    <property type="match status" value="1"/>
</dbReference>
<comment type="caution">
    <text evidence="3">The sequence shown here is derived from an EMBL/GenBank/DDBJ whole genome shotgun (WGS) entry which is preliminary data.</text>
</comment>
<feature type="domain" description="VOC" evidence="2">
    <location>
        <begin position="149"/>
        <end position="271"/>
    </location>
</feature>
<dbReference type="Pfam" id="PF22632">
    <property type="entry name" value="BphC_D1"/>
    <property type="match status" value="1"/>
</dbReference>
<gene>
    <name evidence="3" type="primary">bphC</name>
    <name evidence="3" type="ORF">GCM10009836_35920</name>
</gene>
<feature type="domain" description="VOC" evidence="2">
    <location>
        <begin position="6"/>
        <end position="122"/>
    </location>
</feature>
<dbReference type="CDD" id="cd07252">
    <property type="entry name" value="BphC1-RGP6_N_like"/>
    <property type="match status" value="1"/>
</dbReference>
<proteinExistence type="predicted"/>
<dbReference type="SUPFAM" id="SSF54593">
    <property type="entry name" value="Glyoxalase/Bleomycin resistance protein/Dihydroxybiphenyl dioxygenase"/>
    <property type="match status" value="1"/>
</dbReference>
<evidence type="ECO:0000259" key="2">
    <source>
        <dbReference type="PROSITE" id="PS51819"/>
    </source>
</evidence>
<dbReference type="PROSITE" id="PS51819">
    <property type="entry name" value="VOC"/>
    <property type="match status" value="2"/>
</dbReference>
<dbReference type="PANTHER" id="PTHR43048:SF5">
    <property type="entry name" value="BLR5325 PROTEIN"/>
    <property type="match status" value="1"/>
</dbReference>
<keyword evidence="4" id="KW-1185">Reference proteome</keyword>
<evidence type="ECO:0000256" key="1">
    <source>
        <dbReference type="ARBA" id="ARBA00022723"/>
    </source>
</evidence>
<dbReference type="InterPro" id="IPR037523">
    <property type="entry name" value="VOC_core"/>
</dbReference>
<dbReference type="Gene3D" id="3.10.180.10">
    <property type="entry name" value="2,3-Dihydroxybiphenyl 1,2-Dioxygenase, domain 1"/>
    <property type="match status" value="2"/>
</dbReference>
<dbReference type="EMBL" id="BAAAQK010000009">
    <property type="protein sequence ID" value="GAA1852645.1"/>
    <property type="molecule type" value="Genomic_DNA"/>
</dbReference>
<dbReference type="RefSeq" id="WP_344418055.1">
    <property type="nucleotide sequence ID" value="NZ_BAAAQK010000009.1"/>
</dbReference>
<evidence type="ECO:0000313" key="4">
    <source>
        <dbReference type="Proteomes" id="UP001500449"/>
    </source>
</evidence>
<reference evidence="3 4" key="1">
    <citation type="journal article" date="2019" name="Int. J. Syst. Evol. Microbiol.">
        <title>The Global Catalogue of Microorganisms (GCM) 10K type strain sequencing project: providing services to taxonomists for standard genome sequencing and annotation.</title>
        <authorList>
            <consortium name="The Broad Institute Genomics Platform"/>
            <consortium name="The Broad Institute Genome Sequencing Center for Infectious Disease"/>
            <person name="Wu L."/>
            <person name="Ma J."/>
        </authorList>
    </citation>
    <scope>NUCLEOTIDE SEQUENCE [LARGE SCALE GENOMIC DNA]</scope>
    <source>
        <strain evidence="3 4">JCM 16009</strain>
    </source>
</reference>
<dbReference type="Proteomes" id="UP001500449">
    <property type="component" value="Unassembled WGS sequence"/>
</dbReference>
<protein>
    <submittedName>
        <fullName evidence="3">Biphenyl-2,3-diol 1,2-dioxygenase</fullName>
    </submittedName>
</protein>
<dbReference type="CDD" id="cd07237">
    <property type="entry name" value="BphC1-RGP6_C_like"/>
    <property type="match status" value="1"/>
</dbReference>
<dbReference type="InterPro" id="IPR029068">
    <property type="entry name" value="Glyas_Bleomycin-R_OHBP_Dase"/>
</dbReference>
<dbReference type="Pfam" id="PF00903">
    <property type="entry name" value="Glyoxalase"/>
    <property type="match status" value="1"/>
</dbReference>
<evidence type="ECO:0000313" key="3">
    <source>
        <dbReference type="EMBL" id="GAA1852645.1"/>
    </source>
</evidence>
<keyword evidence="1" id="KW-0479">Metal-binding</keyword>